<keyword evidence="1" id="KW-0175">Coiled coil</keyword>
<dbReference type="Ensembl" id="ENSLLET00000004484.1">
    <property type="protein sequence ID" value="ENSLLEP00000004289.1"/>
    <property type="gene ID" value="ENSLLEG00000002767.1"/>
</dbReference>
<feature type="region of interest" description="Disordered" evidence="2">
    <location>
        <begin position="902"/>
        <end position="993"/>
    </location>
</feature>
<feature type="coiled-coil region" evidence="1">
    <location>
        <begin position="751"/>
        <end position="778"/>
    </location>
</feature>
<feature type="region of interest" description="Disordered" evidence="2">
    <location>
        <begin position="1"/>
        <end position="65"/>
    </location>
</feature>
<evidence type="ECO:0000256" key="2">
    <source>
        <dbReference type="SAM" id="MobiDB-lite"/>
    </source>
</evidence>
<evidence type="ECO:0000256" key="1">
    <source>
        <dbReference type="SAM" id="Coils"/>
    </source>
</evidence>
<protein>
    <submittedName>
        <fullName evidence="3">M-phase phosphoprotein 9</fullName>
    </submittedName>
</protein>
<reference evidence="3" key="1">
    <citation type="submission" date="2025-08" db="UniProtKB">
        <authorList>
            <consortium name="Ensembl"/>
        </authorList>
    </citation>
    <scope>IDENTIFICATION</scope>
</reference>
<feature type="compositionally biased region" description="Low complexity" evidence="2">
    <location>
        <begin position="936"/>
        <end position="952"/>
    </location>
</feature>
<organism evidence="3 4">
    <name type="scientific">Leptobrachium leishanense</name>
    <name type="common">Leishan spiny toad</name>
    <dbReference type="NCBI Taxonomy" id="445787"/>
    <lineage>
        <taxon>Eukaryota</taxon>
        <taxon>Metazoa</taxon>
        <taxon>Chordata</taxon>
        <taxon>Craniata</taxon>
        <taxon>Vertebrata</taxon>
        <taxon>Euteleostomi</taxon>
        <taxon>Amphibia</taxon>
        <taxon>Batrachia</taxon>
        <taxon>Anura</taxon>
        <taxon>Pelobatoidea</taxon>
        <taxon>Megophryidae</taxon>
        <taxon>Leptobrachium</taxon>
    </lineage>
</organism>
<evidence type="ECO:0000313" key="4">
    <source>
        <dbReference type="Proteomes" id="UP000694569"/>
    </source>
</evidence>
<feature type="compositionally biased region" description="Polar residues" evidence="2">
    <location>
        <begin position="318"/>
        <end position="350"/>
    </location>
</feature>
<dbReference type="PANTHER" id="PTHR14926">
    <property type="entry name" value="M-PHASE PHOSPHOPROTEIN 9"/>
    <property type="match status" value="1"/>
</dbReference>
<feature type="compositionally biased region" description="Polar residues" evidence="2">
    <location>
        <begin position="287"/>
        <end position="307"/>
    </location>
</feature>
<dbReference type="GO" id="GO:0005814">
    <property type="term" value="C:centriole"/>
    <property type="evidence" value="ECO:0007669"/>
    <property type="project" value="TreeGrafter"/>
</dbReference>
<evidence type="ECO:0000313" key="3">
    <source>
        <dbReference type="Ensembl" id="ENSLLEP00000004289.1"/>
    </source>
</evidence>
<dbReference type="OrthoDB" id="6288856at2759"/>
<dbReference type="SUPFAM" id="SSF57997">
    <property type="entry name" value="Tropomyosin"/>
    <property type="match status" value="1"/>
</dbReference>
<accession>A0A8C5LWK9</accession>
<keyword evidence="4" id="KW-1185">Reference proteome</keyword>
<feature type="compositionally biased region" description="Polar residues" evidence="2">
    <location>
        <begin position="981"/>
        <end position="992"/>
    </location>
</feature>
<feature type="coiled-coil region" evidence="1">
    <location>
        <begin position="1061"/>
        <end position="1113"/>
    </location>
</feature>
<dbReference type="AlphaFoldDB" id="A0A8C5LWK9"/>
<dbReference type="PANTHER" id="PTHR14926:SF1">
    <property type="entry name" value="M-PHASE PHOSPHOPROTEIN 9"/>
    <property type="match status" value="1"/>
</dbReference>
<feature type="region of interest" description="Disordered" evidence="2">
    <location>
        <begin position="214"/>
        <end position="248"/>
    </location>
</feature>
<sequence>MAWDTQWEAEDHRLSMDVSSSAKAAPDDSETLHDESPSEQSPGGGAVASEEYAQSFDPQSSEARGLCSRELIDPEQARKKCETPWLQLFQLVERQCQEQMVAQQEHFNHQIQVIRDEIKYLAQLQSGGSPQKSGTGEGTLGMANIASHLTVYGGSPRGDHENTDAIPASFSLHSGLDKQQKAFITQEQFVESTSISSGYGTHSISERNTCLSSYSQNNSRESRLPTQPLFSGSRSGSLMTQDSFQIPGDGERCFIQDSGKRMQLSMHDNTPKDVMTSSEQKGADATCDQSAANESDGSNIKPLTTWAQKLKKNHQKKSNQTDLISSQASQAKEGETLSQNDNTDSGSQTFYLNNRCETPNSLFSIGSGFTYWKLDEKDLYHPLPERIGNFHTKECEETRIPSLTDIYQRNQRECPQYPDWKPLSPSEYTHPPEVLTLDPTLHKKPEHRFVNCTQNISNTENVSMTPDSILDNSSIIHYDAHSVSTAASAPSLGESPTNSPIGDPQWEIGRYQNRLNRSYELSPGEGSCDERMLCTEDEAISLTPSSMPESPLTFTEENLIESNQIHPVTLSNIRRGLREKHSRHLSDLRDYYESEINNLKQQIIANTNSSTSEDLKKITSLSERCDHMESAVTEASKRIRLLENKNNELELLLVEWKERYQAVNKNSIVIKDEVEEMRSRTKERENSIKRLQSKLKETEEALEKAFRLSDDKDSRIKGEHKRFQDLLSEYQSHGKEHERVKDKLCVTENKLSDAYAEINELKRSVSKLEAQIKQMEHENTVKLRHITDSQFSAKAEMTLAASTLQSIDVAKRKCLTPGTNCSIFTGQPLDNKDCEMENVTHPTYEPNRYNSPPEKDVSFDYFPGNLKTKDNRIQESPILKALRDFEEEKVLKTWRTQSEKENAALKFSGRSQTIGCSDSFSPPGSSEHQKDRQRRVNSPSGPRSSSVPPSNRKPTAVTTPTKRELMLTPVTVKYSPKRSPSENLSPGLSQLLCSDENPMTRFDVVWDDSSRRKYPSPRKRLQFMSLEEPEVLQKSSSESQLSTLTMPHDTDFTYYGRVTSTADTERLFDDLSEEKQQIEAALSRMPSSGHRLSLQMRAKKEHLEDRLEKINRHLGSVRMILKKYHVLPSSANL</sequence>
<feature type="compositionally biased region" description="Polar residues" evidence="2">
    <location>
        <begin position="909"/>
        <end position="926"/>
    </location>
</feature>
<feature type="region of interest" description="Disordered" evidence="2">
    <location>
        <begin position="264"/>
        <end position="350"/>
    </location>
</feature>
<dbReference type="Proteomes" id="UP000694569">
    <property type="component" value="Unplaced"/>
</dbReference>
<dbReference type="InterPro" id="IPR026636">
    <property type="entry name" value="MPHOSPH9"/>
</dbReference>
<gene>
    <name evidence="3" type="primary">MPHOSPH9</name>
</gene>
<proteinExistence type="predicted"/>
<feature type="coiled-coil region" evidence="1">
    <location>
        <begin position="625"/>
        <end position="708"/>
    </location>
</feature>
<reference evidence="3" key="2">
    <citation type="submission" date="2025-09" db="UniProtKB">
        <authorList>
            <consortium name="Ensembl"/>
        </authorList>
    </citation>
    <scope>IDENTIFICATION</scope>
</reference>
<dbReference type="GeneTree" id="ENSGT00500000044984"/>
<name>A0A8C5LWK9_9ANUR</name>
<feature type="compositionally biased region" description="Polar residues" evidence="2">
    <location>
        <begin position="214"/>
        <end position="244"/>
    </location>
</feature>